<feature type="compositionally biased region" description="Basic and acidic residues" evidence="1">
    <location>
        <begin position="384"/>
        <end position="394"/>
    </location>
</feature>
<feature type="compositionally biased region" description="Polar residues" evidence="1">
    <location>
        <begin position="750"/>
        <end position="761"/>
    </location>
</feature>
<organism evidence="2 3">
    <name type="scientific">Curvularia clavata</name>
    <dbReference type="NCBI Taxonomy" id="95742"/>
    <lineage>
        <taxon>Eukaryota</taxon>
        <taxon>Fungi</taxon>
        <taxon>Dikarya</taxon>
        <taxon>Ascomycota</taxon>
        <taxon>Pezizomycotina</taxon>
        <taxon>Dothideomycetes</taxon>
        <taxon>Pleosporomycetidae</taxon>
        <taxon>Pleosporales</taxon>
        <taxon>Pleosporineae</taxon>
        <taxon>Pleosporaceae</taxon>
        <taxon>Curvularia</taxon>
    </lineage>
</organism>
<feature type="compositionally biased region" description="Polar residues" evidence="1">
    <location>
        <begin position="372"/>
        <end position="383"/>
    </location>
</feature>
<feature type="compositionally biased region" description="Basic and acidic residues" evidence="1">
    <location>
        <begin position="195"/>
        <end position="204"/>
    </location>
</feature>
<feature type="compositionally biased region" description="Polar residues" evidence="1">
    <location>
        <begin position="236"/>
        <end position="247"/>
    </location>
</feature>
<feature type="region of interest" description="Disordered" evidence="1">
    <location>
        <begin position="174"/>
        <end position="207"/>
    </location>
</feature>
<feature type="region of interest" description="Disordered" evidence="1">
    <location>
        <begin position="280"/>
        <end position="450"/>
    </location>
</feature>
<feature type="compositionally biased region" description="Polar residues" evidence="1">
    <location>
        <begin position="1031"/>
        <end position="1055"/>
    </location>
</feature>
<dbReference type="VEuPathDB" id="FungiDB:yc1106_09964"/>
<sequence>MAVRLNAWLAETFEWQLVLANHWLQERHDKKKSGVKTEGDRAWEGLYHTNGSCLEIINSIHPERNSALQVLETVPWTLTDGQHHVVAHLTPDCARDFATRYRAVSYLSPGSTIAVRKYTIQYTSYGPPRHRLRFLLHHIEWAGASSQTASHLTTVDLVSLYNQGAIRAVQEQLHETRAREDRRCLSVGDAQNNDTMDRDSHDTPDIGSQLLSQMRHTQAPFRNQEQHATPAHPDSNHAQSISTNSLAPVTLPNRHTKCVEIRAEQEATQYERLQRVLAEVHGHPGKSRPTGLRAALPGPRTRAQLQPPNQPTTPERGRILSSFAPDPSSNQQLLDAEYIKPENGGSDVQDTAPPPLELEDNIKEEPQPPKSLAQSSKEVSSRISENREATESAKGHGTRRATGSVEGHGNRNTIGSAEGHRDMEDTDSEDEQDNKGAHVAPEQDTASGPECSWMRGFIFNSDTLTVSRLQQQCLTKDTSWLHPPPGCPPFQDGNMPQSILAVLHRIADERASAEDDETSDVDSDIDPSPDSLPVVINLSAESVPQTTQKTNETDEEGTVSHWSASPESPQRPLRCHQDLPPDSSPVIQKSVAEQPSRMPQKSSFRQPQHPEAVDLSDDGPLAVQNLAISDDEMEMEEFIPQALGEDLPEKPCPRTKTPVVSSPKLAQPQSVVEVKETPYGKGKTTQLTDGILPRRPNSKQEPQDETAGTVAVHTSQDVQMVDEILEAEDTAGPSSTTPKPLKVVEVVPGSHSNTSHAVTLSTKRKLPTSPATGNRGKFKRREIRLIGFGDDPPPTVDPRVTLSEERAESFRKFREERNSGTSFVSLGLPTSTLMDIQHVADQSMDDQSMDDQSMNNQSMDNRSMGHQNINLTDLDSSDMLDNKSQYETVFESFKDAYPEYTGNRIHFHNLCEKMYKWDLEDKMVPKWQWDDFIIRDRTDFCNYAMKCIDRAESPEPYYRFYKDKICDTMYRKGIIKGRETLEQALREGMDASGKPPKTSPPPRRSLPGSFDQISKPRQTVAVPHARPRQSLPASSYAQQRYQQGAPSASKFQTPRQLLPPSSHAQQDYRQNTPSSKWSSSPPRKQARTSRPSLPETTGDPYADFYADYQRRYNNQVSFHLAPLLVHPD</sequence>
<feature type="compositionally biased region" description="Polar residues" evidence="1">
    <location>
        <begin position="1062"/>
        <end position="1072"/>
    </location>
</feature>
<name>A0A9Q9DY71_CURCL</name>
<feature type="region of interest" description="Disordered" evidence="1">
    <location>
        <begin position="988"/>
        <end position="1101"/>
    </location>
</feature>
<dbReference type="Proteomes" id="UP001056012">
    <property type="component" value="Chromosome 8"/>
</dbReference>
<gene>
    <name evidence="2" type="ORF">yc1106_09964</name>
</gene>
<proteinExistence type="predicted"/>
<feature type="region of interest" description="Disordered" evidence="1">
    <location>
        <begin position="510"/>
        <end position="620"/>
    </location>
</feature>
<dbReference type="OrthoDB" id="3538943at2759"/>
<feature type="compositionally biased region" description="Acidic residues" evidence="1">
    <location>
        <begin position="514"/>
        <end position="527"/>
    </location>
</feature>
<keyword evidence="3" id="KW-1185">Reference proteome</keyword>
<accession>A0A9Q9DY71</accession>
<protein>
    <submittedName>
        <fullName evidence="2">Uncharacterized protein</fullName>
    </submittedName>
</protein>
<feature type="compositionally biased region" description="Low complexity" evidence="1">
    <location>
        <begin position="1073"/>
        <end position="1082"/>
    </location>
</feature>
<feature type="compositionally biased region" description="Polar residues" evidence="1">
    <location>
        <begin position="539"/>
        <end position="550"/>
    </location>
</feature>
<evidence type="ECO:0000313" key="2">
    <source>
        <dbReference type="EMBL" id="USP82690.1"/>
    </source>
</evidence>
<dbReference type="EMBL" id="CP089281">
    <property type="protein sequence ID" value="USP82690.1"/>
    <property type="molecule type" value="Genomic_DNA"/>
</dbReference>
<feature type="compositionally biased region" description="Basic and acidic residues" evidence="1">
    <location>
        <begin position="174"/>
        <end position="184"/>
    </location>
</feature>
<feature type="region of interest" description="Disordered" evidence="1">
    <location>
        <begin position="645"/>
        <end position="709"/>
    </location>
</feature>
<evidence type="ECO:0000313" key="3">
    <source>
        <dbReference type="Proteomes" id="UP001056012"/>
    </source>
</evidence>
<evidence type="ECO:0000256" key="1">
    <source>
        <dbReference type="SAM" id="MobiDB-lite"/>
    </source>
</evidence>
<feature type="compositionally biased region" description="Polar residues" evidence="1">
    <location>
        <begin position="585"/>
        <end position="606"/>
    </location>
</feature>
<reference evidence="2" key="1">
    <citation type="submission" date="2021-12" db="EMBL/GenBank/DDBJ databases">
        <title>Curvularia clavata genome.</title>
        <authorList>
            <person name="Cao Y."/>
        </authorList>
    </citation>
    <scope>NUCLEOTIDE SEQUENCE</scope>
    <source>
        <strain evidence="2">Yc1106</strain>
    </source>
</reference>
<feature type="region of interest" description="Disordered" evidence="1">
    <location>
        <begin position="749"/>
        <end position="775"/>
    </location>
</feature>
<dbReference type="AlphaFoldDB" id="A0A9Q9DY71"/>
<feature type="region of interest" description="Disordered" evidence="1">
    <location>
        <begin position="222"/>
        <end position="249"/>
    </location>
</feature>